<evidence type="ECO:0008006" key="5">
    <source>
        <dbReference type="Google" id="ProtNLM"/>
    </source>
</evidence>
<reference evidence="1 4" key="2">
    <citation type="submission" date="2016-10" db="EMBL/GenBank/DDBJ databases">
        <authorList>
            <person name="de Groot N.N."/>
        </authorList>
    </citation>
    <scope>NUCLEOTIDE SEQUENCE [LARGE SCALE GENOMIC DNA]</scope>
    <source>
        <strain evidence="1 4">Sb05</strain>
    </source>
</reference>
<reference evidence="2 3" key="1">
    <citation type="submission" date="2016-10" db="EMBL/GenBank/DDBJ databases">
        <authorList>
            <person name="Varghese N."/>
            <person name="Submissions S."/>
        </authorList>
    </citation>
    <scope>NUCLEOTIDE SEQUENCE [LARGE SCALE GENOMIC DNA]</scope>
    <source>
        <strain evidence="2 3">Sb17</strain>
    </source>
</reference>
<protein>
    <recommendedName>
        <fullName evidence="5">Conjugal transfer protein</fullName>
    </recommendedName>
</protein>
<name>A0A1H9DWH1_STREI</name>
<proteinExistence type="predicted"/>
<dbReference type="EMBL" id="FNMW01000002">
    <property type="protein sequence ID" value="SDX00258.1"/>
    <property type="molecule type" value="Genomic_DNA"/>
</dbReference>
<organism evidence="1 4">
    <name type="scientific">Streptococcus equinus</name>
    <name type="common">Streptococcus bovis</name>
    <dbReference type="NCBI Taxonomy" id="1335"/>
    <lineage>
        <taxon>Bacteria</taxon>
        <taxon>Bacillati</taxon>
        <taxon>Bacillota</taxon>
        <taxon>Bacilli</taxon>
        <taxon>Lactobacillales</taxon>
        <taxon>Streptococcaceae</taxon>
        <taxon>Streptococcus</taxon>
    </lineage>
</organism>
<dbReference type="AlphaFoldDB" id="A0A1H9DWH1"/>
<dbReference type="RefSeq" id="WP_014335071.1">
    <property type="nucleotide sequence ID" value="NZ_BJMB01000005.1"/>
</dbReference>
<evidence type="ECO:0000313" key="3">
    <source>
        <dbReference type="Proteomes" id="UP000182107"/>
    </source>
</evidence>
<dbReference type="EMBL" id="FNKE01000002">
    <property type="protein sequence ID" value="SDQ43818.1"/>
    <property type="molecule type" value="Genomic_DNA"/>
</dbReference>
<dbReference type="Proteomes" id="UP000182107">
    <property type="component" value="Unassembled WGS sequence"/>
</dbReference>
<gene>
    <name evidence="1" type="ORF">SAMN05216392_1713</name>
    <name evidence="2" type="ORF">SAMN05216415_1641</name>
</gene>
<evidence type="ECO:0000313" key="1">
    <source>
        <dbReference type="EMBL" id="SDQ43818.1"/>
    </source>
</evidence>
<dbReference type="Proteomes" id="UP000182870">
    <property type="component" value="Unassembled WGS sequence"/>
</dbReference>
<evidence type="ECO:0000313" key="4">
    <source>
        <dbReference type="Proteomes" id="UP000182870"/>
    </source>
</evidence>
<accession>A0A1H9DWH1</accession>
<dbReference type="OrthoDB" id="2223713at2"/>
<evidence type="ECO:0000313" key="2">
    <source>
        <dbReference type="EMBL" id="SDX00258.1"/>
    </source>
</evidence>
<sequence length="74" mass="8745">MNIHINSKRALKPIIENNVYEAYQNNERSLDFLVLFPITDKEASTIIDICRSYPVVLDAKWRFDSLIFTVYLKH</sequence>